<dbReference type="EMBL" id="PTRC01000027">
    <property type="protein sequence ID" value="PQA72567.1"/>
    <property type="molecule type" value="Genomic_DNA"/>
</dbReference>
<protein>
    <submittedName>
        <fullName evidence="1">Uncharacterized protein</fullName>
    </submittedName>
</protein>
<sequence>MLFSHCPVQNRSALLLEMLFPFALSCVKPLRTFTGNAVSIRIIPRKTASHFYWKCSYENYFLIRCPISPIQSISLYGIFRSIKSNGYRHDTGTAANFH</sequence>
<evidence type="ECO:0000313" key="1">
    <source>
        <dbReference type="EMBL" id="PQA72567.1"/>
    </source>
</evidence>
<dbReference type="OrthoDB" id="8456359at2"/>
<evidence type="ECO:0000313" key="2">
    <source>
        <dbReference type="Proteomes" id="UP000238493"/>
    </source>
</evidence>
<comment type="caution">
    <text evidence="1">The sequence shown here is derived from an EMBL/GenBank/DDBJ whole genome shotgun (WGS) entry which is preliminary data.</text>
</comment>
<gene>
    <name evidence="1" type="ORF">C3731_15875</name>
</gene>
<reference evidence="1 2" key="1">
    <citation type="submission" date="2018-02" db="EMBL/GenBank/DDBJ databases">
        <title>Draft genome sequence of Ochrobactrum oryzae found in Brazil.</title>
        <authorList>
            <person name="Cerdeira L."/>
            <person name="Andrade F."/>
            <person name="Zacariotto T."/>
            <person name="Barbosa B."/>
            <person name="Santos S."/>
            <person name="Cassetari V."/>
            <person name="Lincopan N."/>
        </authorList>
    </citation>
    <scope>NUCLEOTIDE SEQUENCE [LARGE SCALE GENOMIC DNA]</scope>
    <source>
        <strain evidence="1 2">OA447</strain>
    </source>
</reference>
<name>A0A2S7IX24_9HYPH</name>
<accession>A0A2S7IX24</accession>
<organism evidence="1 2">
    <name type="scientific">Brucella oryzae</name>
    <dbReference type="NCBI Taxonomy" id="335286"/>
    <lineage>
        <taxon>Bacteria</taxon>
        <taxon>Pseudomonadati</taxon>
        <taxon>Pseudomonadota</taxon>
        <taxon>Alphaproteobacteria</taxon>
        <taxon>Hyphomicrobiales</taxon>
        <taxon>Brucellaceae</taxon>
        <taxon>Brucella/Ochrobactrum group</taxon>
        <taxon>Brucella</taxon>
    </lineage>
</organism>
<proteinExistence type="predicted"/>
<dbReference type="Proteomes" id="UP000238493">
    <property type="component" value="Unassembled WGS sequence"/>
</dbReference>
<keyword evidence="2" id="KW-1185">Reference proteome</keyword>
<dbReference type="AlphaFoldDB" id="A0A2S7IX24"/>